<proteinExistence type="predicted"/>
<name>A0A142KI39_9ACTN</name>
<reference evidence="2 4" key="1">
    <citation type="journal article" date="2016" name="Plant Dis.">
        <title>Improved production of propionic acid using genome shuffling.</title>
        <authorList>
            <person name="Luna-Flores C.H."/>
            <person name="Palfreyman R.W."/>
            <person name="Kromer J.O."/>
            <person name="Nielsen L.K."/>
            <person name="Marcellin E."/>
        </authorList>
    </citation>
    <scope>NUCLEOTIDE SEQUENCE [LARGE SCALE GENOMIC DNA]</scope>
    <source>
        <strain evidence="2 4">F3E8</strain>
    </source>
</reference>
<organism evidence="1 3">
    <name type="scientific">Acidipropionibacterium acidipropionici</name>
    <dbReference type="NCBI Taxonomy" id="1748"/>
    <lineage>
        <taxon>Bacteria</taxon>
        <taxon>Bacillati</taxon>
        <taxon>Actinomycetota</taxon>
        <taxon>Actinomycetes</taxon>
        <taxon>Propionibacteriales</taxon>
        <taxon>Propionibacteriaceae</taxon>
        <taxon>Acidipropionibacterium</taxon>
    </lineage>
</organism>
<accession>A0A142KI39</accession>
<dbReference type="EMBL" id="CP014352">
    <property type="protein sequence ID" value="AMS05777.1"/>
    <property type="molecule type" value="Genomic_DNA"/>
</dbReference>
<dbReference type="EMBL" id="CP015970">
    <property type="protein sequence ID" value="AOZ47243.1"/>
    <property type="molecule type" value="Genomic_DNA"/>
</dbReference>
<dbReference type="KEGG" id="aaci:ASQ49_04925"/>
<evidence type="ECO:0000313" key="3">
    <source>
        <dbReference type="Proteomes" id="UP000075221"/>
    </source>
</evidence>
<sequence length="88" mass="9984">MDLSRRPSSFDPLGEIVVAARDLARMERSGQRLSSTERRVLDALDPITDVRRDIAEEASDLHWIDVEETDLAEAERSARLRARAGQEH</sequence>
<reference evidence="1 3" key="2">
    <citation type="submission" date="2016-02" db="EMBL/GenBank/DDBJ databases">
        <title>Complete Genome Sequence of Propionibacterium acidipropionici ATCC 55737.</title>
        <authorList>
            <person name="Luna Flores C.H."/>
            <person name="Nielsen L.K."/>
            <person name="Marcellin E."/>
        </authorList>
    </citation>
    <scope>NUCLEOTIDE SEQUENCE [LARGE SCALE GENOMIC DNA]</scope>
    <source>
        <strain evidence="1 3">ATCC 55737</strain>
    </source>
</reference>
<dbReference type="Proteomes" id="UP000178666">
    <property type="component" value="Chromosome"/>
</dbReference>
<dbReference type="AlphaFoldDB" id="A0A142KI39"/>
<dbReference type="Proteomes" id="UP000075221">
    <property type="component" value="Chromosome"/>
</dbReference>
<protein>
    <submittedName>
        <fullName evidence="1">Uncharacterized protein</fullName>
    </submittedName>
</protein>
<evidence type="ECO:0000313" key="4">
    <source>
        <dbReference type="Proteomes" id="UP000178666"/>
    </source>
</evidence>
<gene>
    <name evidence="2" type="ORF">A8L58_11760</name>
    <name evidence="1" type="ORF">AXH35_10320</name>
</gene>
<keyword evidence="4" id="KW-1185">Reference proteome</keyword>
<evidence type="ECO:0000313" key="1">
    <source>
        <dbReference type="EMBL" id="AMS05777.1"/>
    </source>
</evidence>
<evidence type="ECO:0000313" key="2">
    <source>
        <dbReference type="EMBL" id="AOZ47243.1"/>
    </source>
</evidence>
<dbReference type="RefSeq" id="WP_015068798.1">
    <property type="nucleotide sequence ID" value="NZ_CP013126.1"/>
</dbReference>
<dbReference type="GeneID" id="88084377"/>